<dbReference type="InterPro" id="IPR010852">
    <property type="entry name" value="ABATE"/>
</dbReference>
<dbReference type="Pfam" id="PF11706">
    <property type="entry name" value="zf-CGNR"/>
    <property type="match status" value="1"/>
</dbReference>
<reference evidence="2 3" key="1">
    <citation type="submission" date="2015-08" db="EMBL/GenBank/DDBJ databases">
        <authorList>
            <person name="Babu N.S."/>
            <person name="Beckwith C.J."/>
            <person name="Beseler K.G."/>
            <person name="Brison A."/>
            <person name="Carone J.V."/>
            <person name="Caskin T.P."/>
            <person name="Diamond M."/>
            <person name="Durham M.E."/>
            <person name="Foxe J.M."/>
            <person name="Go M."/>
            <person name="Henderson B.A."/>
            <person name="Jones I.B."/>
            <person name="McGettigan J.A."/>
            <person name="Micheletti S.J."/>
            <person name="Nasrallah M.E."/>
            <person name="Ortiz D."/>
            <person name="Piller C.R."/>
            <person name="Privatt S.R."/>
            <person name="Schneider S.L."/>
            <person name="Sharp S."/>
            <person name="Smith T.C."/>
            <person name="Stanton J.D."/>
            <person name="Ullery H.E."/>
            <person name="Wilson R.J."/>
            <person name="Serrano M.G."/>
            <person name="Buck G."/>
            <person name="Lee V."/>
            <person name="Wang Y."/>
            <person name="Carvalho R."/>
            <person name="Voegtly L."/>
            <person name="Shi R."/>
            <person name="Duckworth R."/>
            <person name="Johnson A."/>
            <person name="Loviza R."/>
            <person name="Walstead R."/>
            <person name="Shah Z."/>
            <person name="Kiflezghi M."/>
            <person name="Wade K."/>
            <person name="Ball S.L."/>
            <person name="Bradley K.W."/>
            <person name="Asai D.J."/>
            <person name="Bowman C.A."/>
            <person name="Russell D.A."/>
            <person name="Pope W.H."/>
            <person name="Jacobs-Sera D."/>
            <person name="Hendrix R.W."/>
            <person name="Hatfull G.F."/>
        </authorList>
    </citation>
    <scope>NUCLEOTIDE SEQUENCE [LARGE SCALE GENOMIC DNA]</scope>
    <source>
        <strain evidence="2 3">DSM 27648</strain>
    </source>
</reference>
<evidence type="ECO:0000313" key="2">
    <source>
        <dbReference type="EMBL" id="AKU97809.1"/>
    </source>
</evidence>
<organism evidence="2 3">
    <name type="scientific">Labilithrix luteola</name>
    <dbReference type="NCBI Taxonomy" id="1391654"/>
    <lineage>
        <taxon>Bacteria</taxon>
        <taxon>Pseudomonadati</taxon>
        <taxon>Myxococcota</taxon>
        <taxon>Polyangia</taxon>
        <taxon>Polyangiales</taxon>
        <taxon>Labilitrichaceae</taxon>
        <taxon>Labilithrix</taxon>
    </lineage>
</organism>
<dbReference type="Proteomes" id="UP000064967">
    <property type="component" value="Chromosome"/>
</dbReference>
<dbReference type="KEGG" id="llu:AKJ09_04473"/>
<dbReference type="PANTHER" id="PTHR35525">
    <property type="entry name" value="BLL6575 PROTEIN"/>
    <property type="match status" value="1"/>
</dbReference>
<name>A0A0K1PXF0_9BACT</name>
<keyword evidence="3" id="KW-1185">Reference proteome</keyword>
<dbReference type="PATRIC" id="fig|1391654.3.peg.4536"/>
<evidence type="ECO:0000313" key="3">
    <source>
        <dbReference type="Proteomes" id="UP000064967"/>
    </source>
</evidence>
<feature type="domain" description="Zinc finger CGNR" evidence="1">
    <location>
        <begin position="157"/>
        <end position="198"/>
    </location>
</feature>
<accession>A0A0K1PXF0</accession>
<evidence type="ECO:0000259" key="1">
    <source>
        <dbReference type="Pfam" id="PF11706"/>
    </source>
</evidence>
<dbReference type="EMBL" id="CP012333">
    <property type="protein sequence ID" value="AKU97809.1"/>
    <property type="molecule type" value="Genomic_DNA"/>
</dbReference>
<dbReference type="Gene3D" id="1.10.3300.10">
    <property type="entry name" value="Jann2411-like domain"/>
    <property type="match status" value="1"/>
</dbReference>
<dbReference type="InterPro" id="IPR021005">
    <property type="entry name" value="Znf_CGNR"/>
</dbReference>
<dbReference type="InterPro" id="IPR023286">
    <property type="entry name" value="ABATE_dom_sf"/>
</dbReference>
<gene>
    <name evidence="2" type="ORF">AKJ09_04473</name>
</gene>
<dbReference type="PANTHER" id="PTHR35525:SF3">
    <property type="entry name" value="BLL6575 PROTEIN"/>
    <property type="match status" value="1"/>
</dbReference>
<protein>
    <recommendedName>
        <fullName evidence="1">Zinc finger CGNR domain-containing protein</fullName>
    </recommendedName>
</protein>
<dbReference type="AlphaFoldDB" id="A0A0K1PXF0"/>
<dbReference type="STRING" id="1391654.AKJ09_04473"/>
<sequence>MSSNTSASAFLFLANDPALDFLNTTPMVDGALVDRITDYDALLDFLIEAKLVSAEDAAFARKAWPSGGTAVTRARALRDVLRKVIVQMTDGRRLSVALLSKLNAELRDHSGEYVELLAKEEGFERRHRLQRGSPEDAVAPLARVIASLLVDANLSLVRKCEDPACVLYFLDTSKNHRRRWCSMDLCGNRHKVGAYRARGGR</sequence>
<proteinExistence type="predicted"/>
<dbReference type="Pfam" id="PF07336">
    <property type="entry name" value="ABATE"/>
    <property type="match status" value="1"/>
</dbReference>
<dbReference type="SUPFAM" id="SSF160904">
    <property type="entry name" value="Jann2411-like"/>
    <property type="match status" value="1"/>
</dbReference>
<dbReference type="OrthoDB" id="9808437at2"/>
<dbReference type="RefSeq" id="WP_146648892.1">
    <property type="nucleotide sequence ID" value="NZ_CP012333.1"/>
</dbReference>